<gene>
    <name evidence="1" type="ORF">HMPREF9555_02189</name>
</gene>
<dbReference type="AlphaFoldDB" id="E7N595"/>
<proteinExistence type="predicted"/>
<keyword evidence="2" id="KW-1185">Reference proteome</keyword>
<evidence type="ECO:0000313" key="1">
    <source>
        <dbReference type="EMBL" id="EFW28669.1"/>
    </source>
</evidence>
<comment type="caution">
    <text evidence="1">The sequence shown here is derived from an EMBL/GenBank/DDBJ whole genome shotgun (WGS) entry which is preliminary data.</text>
</comment>
<evidence type="ECO:0000313" key="2">
    <source>
        <dbReference type="Proteomes" id="UP000004633"/>
    </source>
</evidence>
<dbReference type="EMBL" id="AECV01000063">
    <property type="protein sequence ID" value="EFW28669.1"/>
    <property type="molecule type" value="Genomic_DNA"/>
</dbReference>
<reference evidence="1 2" key="1">
    <citation type="submission" date="2010-08" db="EMBL/GenBank/DDBJ databases">
        <authorList>
            <person name="Weinstock G."/>
            <person name="Sodergren E."/>
            <person name="Clifton S."/>
            <person name="Fulton L."/>
            <person name="Fulton B."/>
            <person name="Courtney L."/>
            <person name="Fronick C."/>
            <person name="Harrison M."/>
            <person name="Strong C."/>
            <person name="Farmer C."/>
            <person name="Delahaunty K."/>
            <person name="Markovic C."/>
            <person name="Hall O."/>
            <person name="Minx P."/>
            <person name="Tomlinson C."/>
            <person name="Mitreva M."/>
            <person name="Hou S."/>
            <person name="Chen J."/>
            <person name="Wollam A."/>
            <person name="Pepin K.H."/>
            <person name="Johnson M."/>
            <person name="Bhonagiri V."/>
            <person name="Zhang X."/>
            <person name="Suruliraj S."/>
            <person name="Warren W."/>
            <person name="Chinwalla A."/>
            <person name="Mardis E.R."/>
            <person name="Wilson R.K."/>
        </authorList>
    </citation>
    <scope>NUCLEOTIDE SEQUENCE [LARGE SCALE GENOMIC DNA]</scope>
    <source>
        <strain evidence="1 2">F0399</strain>
    </source>
</reference>
<name>E7N595_9FIRM</name>
<dbReference type="STRING" id="749551.HMPREF9555_02189"/>
<sequence>MSPLRVRLIKIHGHYSIFAGKSLRTGREEDKGRQSSYIIENKKSKNLFARFEVHLISCYTYEVSNMQGGVPYEKK</sequence>
<protein>
    <submittedName>
        <fullName evidence="1">Uncharacterized protein</fullName>
    </submittedName>
</protein>
<dbReference type="HOGENOM" id="CLU_2668972_0_0_9"/>
<dbReference type="Proteomes" id="UP000004633">
    <property type="component" value="Unassembled WGS sequence"/>
</dbReference>
<organism evidence="1 2">
    <name type="scientific">Selenomonas artemidis F0399</name>
    <dbReference type="NCBI Taxonomy" id="749551"/>
    <lineage>
        <taxon>Bacteria</taxon>
        <taxon>Bacillati</taxon>
        <taxon>Bacillota</taxon>
        <taxon>Negativicutes</taxon>
        <taxon>Selenomonadales</taxon>
        <taxon>Selenomonadaceae</taxon>
        <taxon>Selenomonas</taxon>
    </lineage>
</organism>
<accession>E7N595</accession>